<gene>
    <name evidence="2" type="ORF">MR241_03105</name>
</gene>
<dbReference type="Gene3D" id="3.40.50.720">
    <property type="entry name" value="NAD(P)-binding Rossmann-like Domain"/>
    <property type="match status" value="1"/>
</dbReference>
<dbReference type="AlphaFoldDB" id="A0AAE3JZI7"/>
<proteinExistence type="predicted"/>
<dbReference type="InterPro" id="IPR045886">
    <property type="entry name" value="ThiF/MoeB/HesA"/>
</dbReference>
<feature type="domain" description="THIF-type NAD/FAD binding fold" evidence="1">
    <location>
        <begin position="9"/>
        <end position="228"/>
    </location>
</feature>
<dbReference type="GO" id="GO:0061504">
    <property type="term" value="P:cyclic threonylcarbamoyladenosine biosynthetic process"/>
    <property type="evidence" value="ECO:0007669"/>
    <property type="project" value="TreeGrafter"/>
</dbReference>
<evidence type="ECO:0000313" key="2">
    <source>
        <dbReference type="EMBL" id="MCI5755266.1"/>
    </source>
</evidence>
<dbReference type="GO" id="GO:0061503">
    <property type="term" value="F:tRNA threonylcarbamoyladenosine dehydratase"/>
    <property type="evidence" value="ECO:0007669"/>
    <property type="project" value="TreeGrafter"/>
</dbReference>
<dbReference type="Pfam" id="PF00899">
    <property type="entry name" value="ThiF"/>
    <property type="match status" value="1"/>
</dbReference>
<dbReference type="PANTHER" id="PTHR43267">
    <property type="entry name" value="TRNA THREONYLCARBAMOYLADENOSINE DEHYDRATASE"/>
    <property type="match status" value="1"/>
</dbReference>
<sequence>MPVREWQSREAALIGEENIEKLARTSVLVFGAGGVGSYVIESLARAGIGRITVVDGDRVAESNINRQLIADTTTVGRYKSEVAAERVKRINPDCTAVSVPLFADASNTAEIIASAAPDFIADAIDCVTTKLLVAEYAAEHGIPLISSMGTGNKLDPSLLEISDISKTAVCPLARVMRRELRQRGITRLPVLFSTEQPVRTGMRTPASISFVPSVGGLMIGGYIVRKIIGK</sequence>
<dbReference type="InterPro" id="IPR035985">
    <property type="entry name" value="Ubiquitin-activating_enz"/>
</dbReference>
<name>A0AAE3JZI7_9BACT</name>
<organism evidence="2 3">
    <name type="scientific">Candidatus Colimorpha enterica</name>
    <dbReference type="NCBI Taxonomy" id="3083063"/>
    <lineage>
        <taxon>Bacteria</taxon>
        <taxon>Pseudomonadati</taxon>
        <taxon>Bacteroidota</taxon>
        <taxon>Bacteroidia</taxon>
        <taxon>Bacteroidales</taxon>
        <taxon>Candidatus Colimorpha</taxon>
    </lineage>
</organism>
<dbReference type="InterPro" id="IPR000594">
    <property type="entry name" value="ThiF_NAD_FAD-bd"/>
</dbReference>
<dbReference type="EMBL" id="JALEMU010000049">
    <property type="protein sequence ID" value="MCI5755266.1"/>
    <property type="molecule type" value="Genomic_DNA"/>
</dbReference>
<comment type="caution">
    <text evidence="2">The sequence shown here is derived from an EMBL/GenBank/DDBJ whole genome shotgun (WGS) entry which is preliminary data.</text>
</comment>
<dbReference type="CDD" id="cd00755">
    <property type="entry name" value="YgdL_like"/>
    <property type="match status" value="1"/>
</dbReference>
<dbReference type="PANTHER" id="PTHR43267:SF1">
    <property type="entry name" value="TRNA THREONYLCARBAMOYLADENOSINE DEHYDRATASE"/>
    <property type="match status" value="1"/>
</dbReference>
<dbReference type="SUPFAM" id="SSF69572">
    <property type="entry name" value="Activating enzymes of the ubiquitin-like proteins"/>
    <property type="match status" value="1"/>
</dbReference>
<protein>
    <submittedName>
        <fullName evidence="2">tRNA threonylcarbamoyladenosine dehydratase</fullName>
    </submittedName>
</protein>
<evidence type="ECO:0000313" key="3">
    <source>
        <dbReference type="Proteomes" id="UP001139365"/>
    </source>
</evidence>
<dbReference type="GO" id="GO:0008641">
    <property type="term" value="F:ubiquitin-like modifier activating enzyme activity"/>
    <property type="evidence" value="ECO:0007669"/>
    <property type="project" value="InterPro"/>
</dbReference>
<evidence type="ECO:0000259" key="1">
    <source>
        <dbReference type="Pfam" id="PF00899"/>
    </source>
</evidence>
<accession>A0AAE3JZI7</accession>
<reference evidence="2 3" key="1">
    <citation type="submission" date="2022-03" db="EMBL/GenBank/DDBJ databases">
        <title>Metagenome-assembled genomes from swine fecal metagenomes.</title>
        <authorList>
            <person name="Holman D.B."/>
            <person name="Kommadath A."/>
        </authorList>
    </citation>
    <scope>NUCLEOTIDE SEQUENCE [LARGE SCALE GENOMIC DNA]</scope>
    <source>
        <strain evidence="2">SUG147</strain>
    </source>
</reference>
<dbReference type="Proteomes" id="UP001139365">
    <property type="component" value="Unassembled WGS sequence"/>
</dbReference>